<dbReference type="Proteomes" id="UP001431963">
    <property type="component" value="Unassembled WGS sequence"/>
</dbReference>
<evidence type="ECO:0000313" key="2">
    <source>
        <dbReference type="EMBL" id="MEH7828504.1"/>
    </source>
</evidence>
<dbReference type="InterPro" id="IPR016181">
    <property type="entry name" value="Acyl_CoA_acyltransferase"/>
</dbReference>
<dbReference type="EMBL" id="JBALHR010000004">
    <property type="protein sequence ID" value="MEH7828504.1"/>
    <property type="molecule type" value="Genomic_DNA"/>
</dbReference>
<dbReference type="Gene3D" id="3.40.630.30">
    <property type="match status" value="1"/>
</dbReference>
<dbReference type="PANTHER" id="PTHR43792:SF1">
    <property type="entry name" value="N-ACETYLTRANSFERASE DOMAIN-CONTAINING PROTEIN"/>
    <property type="match status" value="1"/>
</dbReference>
<reference evidence="2" key="1">
    <citation type="submission" date="2024-02" db="EMBL/GenBank/DDBJ databases">
        <title>Genome sequences of strain Gemmobacter sp. JM10B15.</title>
        <authorList>
            <person name="Zhang M."/>
        </authorList>
    </citation>
    <scope>NUCLEOTIDE SEQUENCE</scope>
    <source>
        <strain evidence="2">JM10B15</strain>
    </source>
</reference>
<dbReference type="InterPro" id="IPR051531">
    <property type="entry name" value="N-acetyltransferase"/>
</dbReference>
<dbReference type="RefSeq" id="WP_335422494.1">
    <property type="nucleotide sequence ID" value="NZ_JBALHR010000004.1"/>
</dbReference>
<dbReference type="PANTHER" id="PTHR43792">
    <property type="entry name" value="GNAT FAMILY, PUTATIVE (AFU_ORTHOLOGUE AFUA_3G00765)-RELATED-RELATED"/>
    <property type="match status" value="1"/>
</dbReference>
<gene>
    <name evidence="2" type="ORF">V6590_10110</name>
</gene>
<evidence type="ECO:0000259" key="1">
    <source>
        <dbReference type="PROSITE" id="PS51186"/>
    </source>
</evidence>
<dbReference type="InterPro" id="IPR000182">
    <property type="entry name" value="GNAT_dom"/>
</dbReference>
<accession>A0ABU8BWP5</accession>
<dbReference type="Pfam" id="PF13302">
    <property type="entry name" value="Acetyltransf_3"/>
    <property type="match status" value="1"/>
</dbReference>
<name>A0ABU8BWP5_9RHOB</name>
<proteinExistence type="predicted"/>
<keyword evidence="3" id="KW-1185">Reference proteome</keyword>
<dbReference type="PROSITE" id="PS51186">
    <property type="entry name" value="GNAT"/>
    <property type="match status" value="1"/>
</dbReference>
<evidence type="ECO:0000313" key="3">
    <source>
        <dbReference type="Proteomes" id="UP001431963"/>
    </source>
</evidence>
<dbReference type="SUPFAM" id="SSF55729">
    <property type="entry name" value="Acyl-CoA N-acyltransferases (Nat)"/>
    <property type="match status" value="1"/>
</dbReference>
<feature type="domain" description="N-acetyltransferase" evidence="1">
    <location>
        <begin position="12"/>
        <end position="154"/>
    </location>
</feature>
<organism evidence="2 3">
    <name type="scientific">Gemmobacter denitrificans</name>
    <dbReference type="NCBI Taxonomy" id="3123040"/>
    <lineage>
        <taxon>Bacteria</taxon>
        <taxon>Pseudomonadati</taxon>
        <taxon>Pseudomonadota</taxon>
        <taxon>Alphaproteobacteria</taxon>
        <taxon>Rhodobacterales</taxon>
        <taxon>Paracoccaceae</taxon>
        <taxon>Gemmobacter</taxon>
    </lineage>
</organism>
<comment type="caution">
    <text evidence="2">The sequence shown here is derived from an EMBL/GenBank/DDBJ whole genome shotgun (WGS) entry which is preliminary data.</text>
</comment>
<protein>
    <submittedName>
        <fullName evidence="2">GNAT family N-acetyltransferase</fullName>
    </submittedName>
</protein>
<sequence length="154" mass="16767">MYPLPQLTTARLTLIPVTPADEAELAGLETDPEVMRHLAGGDYLKPRGTEPEVLAARLRTDGAFIGWFALFDDGVVKGLRQGELGYRLHRAFWGQGLGSEGARALADQALTWLGFDLLRAEVATANTGSRRVLEKAGFALAGPVCQDELAYERR</sequence>